<feature type="compositionally biased region" description="Polar residues" evidence="7">
    <location>
        <begin position="469"/>
        <end position="480"/>
    </location>
</feature>
<dbReference type="GO" id="GO:0061630">
    <property type="term" value="F:ubiquitin protein ligase activity"/>
    <property type="evidence" value="ECO:0007669"/>
    <property type="project" value="InterPro"/>
</dbReference>
<dbReference type="PROSITE" id="PS50158">
    <property type="entry name" value="ZF_CCHC"/>
    <property type="match status" value="1"/>
</dbReference>
<keyword evidence="4" id="KW-0862">Zinc</keyword>
<evidence type="ECO:0000313" key="11">
    <source>
        <dbReference type="Proteomes" id="UP000695023"/>
    </source>
</evidence>
<keyword evidence="11" id="KW-1185">Reference proteome</keyword>
<dbReference type="GO" id="GO:0016567">
    <property type="term" value="P:protein ubiquitination"/>
    <property type="evidence" value="ECO:0007669"/>
    <property type="project" value="InterPro"/>
</dbReference>
<evidence type="ECO:0000256" key="3">
    <source>
        <dbReference type="ARBA" id="ARBA00022771"/>
    </source>
</evidence>
<dbReference type="PROSITE" id="PS51282">
    <property type="entry name" value="DWNN"/>
    <property type="match status" value="1"/>
</dbReference>
<feature type="compositionally biased region" description="Basic and acidic residues" evidence="7">
    <location>
        <begin position="1592"/>
        <end position="1601"/>
    </location>
</feature>
<dbReference type="Pfam" id="PF08783">
    <property type="entry name" value="DWNN"/>
    <property type="match status" value="1"/>
</dbReference>
<dbReference type="RefSeq" id="XP_013768883.1">
    <property type="nucleotide sequence ID" value="XM_013913429.1"/>
</dbReference>
<feature type="compositionally biased region" description="Basic and acidic residues" evidence="7">
    <location>
        <begin position="1183"/>
        <end position="1247"/>
    </location>
</feature>
<feature type="compositionally biased region" description="Polar residues" evidence="7">
    <location>
        <begin position="1524"/>
        <end position="1553"/>
    </location>
</feature>
<dbReference type="InterPro" id="IPR033489">
    <property type="entry name" value="RBBP6"/>
</dbReference>
<evidence type="ECO:0000256" key="5">
    <source>
        <dbReference type="ARBA" id="ARBA00023242"/>
    </source>
</evidence>
<feature type="compositionally biased region" description="Basic and acidic residues" evidence="7">
    <location>
        <begin position="1556"/>
        <end position="1580"/>
    </location>
</feature>
<evidence type="ECO:0000256" key="7">
    <source>
        <dbReference type="SAM" id="MobiDB-lite"/>
    </source>
</evidence>
<organism evidence="11 12">
    <name type="scientific">Pundamilia nyererei</name>
    <dbReference type="NCBI Taxonomy" id="303518"/>
    <lineage>
        <taxon>Eukaryota</taxon>
        <taxon>Metazoa</taxon>
        <taxon>Chordata</taxon>
        <taxon>Craniata</taxon>
        <taxon>Vertebrata</taxon>
        <taxon>Euteleostomi</taxon>
        <taxon>Actinopterygii</taxon>
        <taxon>Neopterygii</taxon>
        <taxon>Teleostei</taxon>
        <taxon>Neoteleostei</taxon>
        <taxon>Acanthomorphata</taxon>
        <taxon>Ovalentaria</taxon>
        <taxon>Cichlomorphae</taxon>
        <taxon>Cichliformes</taxon>
        <taxon>Cichlidae</taxon>
        <taxon>African cichlids</taxon>
        <taxon>Pseudocrenilabrinae</taxon>
        <taxon>Haplochromini</taxon>
        <taxon>Pundamilia</taxon>
    </lineage>
</organism>
<dbReference type="GO" id="GO:0003676">
    <property type="term" value="F:nucleic acid binding"/>
    <property type="evidence" value="ECO:0007669"/>
    <property type="project" value="InterPro"/>
</dbReference>
<dbReference type="InterPro" id="IPR014891">
    <property type="entry name" value="DWNN_domain"/>
</dbReference>
<dbReference type="SMART" id="SM01180">
    <property type="entry name" value="DWNN"/>
    <property type="match status" value="1"/>
</dbReference>
<feature type="compositionally biased region" description="Basic and acidic residues" evidence="7">
    <location>
        <begin position="1340"/>
        <end position="1349"/>
    </location>
</feature>
<gene>
    <name evidence="12" type="primary">LOC102205458</name>
</gene>
<dbReference type="Gene3D" id="4.10.60.10">
    <property type="entry name" value="Zinc finger, CCHC-type"/>
    <property type="match status" value="1"/>
</dbReference>
<feature type="region of interest" description="Disordered" evidence="7">
    <location>
        <begin position="509"/>
        <end position="534"/>
    </location>
</feature>
<feature type="compositionally biased region" description="Basic and acidic residues" evidence="7">
    <location>
        <begin position="932"/>
        <end position="945"/>
    </location>
</feature>
<dbReference type="Gene3D" id="3.10.20.90">
    <property type="entry name" value="Phosphatidylinositol 3-kinase Catalytic Subunit, Chain A, domain 1"/>
    <property type="match status" value="1"/>
</dbReference>
<comment type="subcellular location">
    <subcellularLocation>
        <location evidence="1">Nucleus</location>
    </subcellularLocation>
</comment>
<feature type="compositionally biased region" description="Low complexity" evidence="7">
    <location>
        <begin position="611"/>
        <end position="637"/>
    </location>
</feature>
<dbReference type="SUPFAM" id="SSF57756">
    <property type="entry name" value="Retrovirus zinc finger-like domains"/>
    <property type="match status" value="1"/>
</dbReference>
<reference evidence="12" key="1">
    <citation type="submission" date="2025-08" db="UniProtKB">
        <authorList>
            <consortium name="RefSeq"/>
        </authorList>
    </citation>
    <scope>IDENTIFICATION</scope>
</reference>
<feature type="domain" description="CCHC-type" evidence="9">
    <location>
        <begin position="161"/>
        <end position="176"/>
    </location>
</feature>
<feature type="compositionally biased region" description="Basic and acidic residues" evidence="7">
    <location>
        <begin position="1269"/>
        <end position="1317"/>
    </location>
</feature>
<protein>
    <submittedName>
        <fullName evidence="12">E3 ubiquitin-protein ligase RBBP6</fullName>
    </submittedName>
</protein>
<feature type="compositionally biased region" description="Basic and acidic residues" evidence="7">
    <location>
        <begin position="967"/>
        <end position="986"/>
    </location>
</feature>
<feature type="compositionally biased region" description="Basic residues" evidence="7">
    <location>
        <begin position="705"/>
        <end position="715"/>
    </location>
</feature>
<name>A0A9Y6M630_9CICH</name>
<feature type="compositionally biased region" description="Basic and acidic residues" evidence="7">
    <location>
        <begin position="1416"/>
        <end position="1427"/>
    </location>
</feature>
<dbReference type="CDD" id="cd16620">
    <property type="entry name" value="vRING-HC-C4C4_RBBP6"/>
    <property type="match status" value="1"/>
</dbReference>
<evidence type="ECO:0000256" key="1">
    <source>
        <dbReference type="ARBA" id="ARBA00004123"/>
    </source>
</evidence>
<keyword evidence="2" id="KW-0479">Metal-binding</keyword>
<dbReference type="SUPFAM" id="SSF57850">
    <property type="entry name" value="RING/U-box"/>
    <property type="match status" value="1"/>
</dbReference>
<evidence type="ECO:0000259" key="8">
    <source>
        <dbReference type="PROSITE" id="PS50089"/>
    </source>
</evidence>
<feature type="compositionally biased region" description="Basic and acidic residues" evidence="7">
    <location>
        <begin position="1453"/>
        <end position="1497"/>
    </location>
</feature>
<feature type="compositionally biased region" description="Polar residues" evidence="7">
    <location>
        <begin position="1498"/>
        <end position="1514"/>
    </location>
</feature>
<feature type="region of interest" description="Disordered" evidence="7">
    <location>
        <begin position="1154"/>
        <end position="1629"/>
    </location>
</feature>
<feature type="compositionally biased region" description="Basic and acidic residues" evidence="7">
    <location>
        <begin position="1020"/>
        <end position="1034"/>
    </location>
</feature>
<dbReference type="GO" id="GO:0006511">
    <property type="term" value="P:ubiquitin-dependent protein catabolic process"/>
    <property type="evidence" value="ECO:0007669"/>
    <property type="project" value="TreeGrafter"/>
</dbReference>
<accession>A0A9Y6M630</accession>
<feature type="compositionally biased region" description="Low complexity" evidence="7">
    <location>
        <begin position="681"/>
        <end position="690"/>
    </location>
</feature>
<feature type="compositionally biased region" description="Polar residues" evidence="7">
    <location>
        <begin position="991"/>
        <end position="1003"/>
    </location>
</feature>
<feature type="compositionally biased region" description="Basic residues" evidence="7">
    <location>
        <begin position="645"/>
        <end position="655"/>
    </location>
</feature>
<evidence type="ECO:0000313" key="12">
    <source>
        <dbReference type="RefSeq" id="XP_013768883.1"/>
    </source>
</evidence>
<dbReference type="Pfam" id="PF00098">
    <property type="entry name" value="zf-CCHC"/>
    <property type="match status" value="1"/>
</dbReference>
<dbReference type="SMART" id="SM00343">
    <property type="entry name" value="ZnF_C2HC"/>
    <property type="match status" value="1"/>
</dbReference>
<feature type="compositionally biased region" description="Polar residues" evidence="7">
    <location>
        <begin position="913"/>
        <end position="931"/>
    </location>
</feature>
<feature type="compositionally biased region" description="Low complexity" evidence="7">
    <location>
        <begin position="518"/>
        <end position="531"/>
    </location>
</feature>
<keyword evidence="3 6" id="KW-0863">Zinc-finger</keyword>
<feature type="compositionally biased region" description="Basic and acidic residues" evidence="7">
    <location>
        <begin position="890"/>
        <end position="907"/>
    </location>
</feature>
<evidence type="ECO:0000256" key="2">
    <source>
        <dbReference type="ARBA" id="ARBA00022723"/>
    </source>
</evidence>
<dbReference type="Gene3D" id="3.30.40.10">
    <property type="entry name" value="Zinc/RING finger domain, C3HC4 (zinc finger)"/>
    <property type="match status" value="1"/>
</dbReference>
<dbReference type="GO" id="GO:0006397">
    <property type="term" value="P:mRNA processing"/>
    <property type="evidence" value="ECO:0007669"/>
    <property type="project" value="InterPro"/>
</dbReference>
<evidence type="ECO:0000256" key="4">
    <source>
        <dbReference type="ARBA" id="ARBA00022833"/>
    </source>
</evidence>
<dbReference type="InterPro" id="IPR001878">
    <property type="entry name" value="Znf_CCHC"/>
</dbReference>
<feature type="compositionally biased region" description="Pro residues" evidence="7">
    <location>
        <begin position="791"/>
        <end position="800"/>
    </location>
</feature>
<feature type="compositionally biased region" description="Basic and acidic residues" evidence="7">
    <location>
        <begin position="1062"/>
        <end position="1084"/>
    </location>
</feature>
<evidence type="ECO:0000259" key="9">
    <source>
        <dbReference type="PROSITE" id="PS50158"/>
    </source>
</evidence>
<feature type="compositionally biased region" description="Pro residues" evidence="7">
    <location>
        <begin position="348"/>
        <end position="357"/>
    </location>
</feature>
<dbReference type="GO" id="GO:0005634">
    <property type="term" value="C:nucleus"/>
    <property type="evidence" value="ECO:0007669"/>
    <property type="project" value="UniProtKB-SubCell"/>
</dbReference>
<feature type="compositionally biased region" description="Basic and acidic residues" evidence="7">
    <location>
        <begin position="729"/>
        <end position="742"/>
    </location>
</feature>
<feature type="region of interest" description="Disordered" evidence="7">
    <location>
        <begin position="592"/>
        <end position="746"/>
    </location>
</feature>
<feature type="compositionally biased region" description="Polar residues" evidence="7">
    <location>
        <begin position="382"/>
        <end position="415"/>
    </location>
</feature>
<dbReference type="PROSITE" id="PS50089">
    <property type="entry name" value="ZF_RING_2"/>
    <property type="match status" value="1"/>
</dbReference>
<keyword evidence="5" id="KW-0539">Nucleus</keyword>
<feature type="domain" description="DWNN" evidence="10">
    <location>
        <begin position="4"/>
        <end position="76"/>
    </location>
</feature>
<dbReference type="InterPro" id="IPR013083">
    <property type="entry name" value="Znf_RING/FYVE/PHD"/>
</dbReference>
<feature type="compositionally biased region" description="Basic and acidic residues" evidence="7">
    <location>
        <begin position="1158"/>
        <end position="1172"/>
    </location>
</feature>
<feature type="region of interest" description="Disordered" evidence="7">
    <location>
        <begin position="428"/>
        <end position="485"/>
    </location>
</feature>
<evidence type="ECO:0000256" key="6">
    <source>
        <dbReference type="PROSITE-ProRule" id="PRU00047"/>
    </source>
</evidence>
<feature type="compositionally biased region" description="Basic and acidic residues" evidence="7">
    <location>
        <begin position="1041"/>
        <end position="1055"/>
    </location>
</feature>
<feature type="region of interest" description="Disordered" evidence="7">
    <location>
        <begin position="790"/>
        <end position="1131"/>
    </location>
</feature>
<feature type="compositionally biased region" description="Low complexity" evidence="7">
    <location>
        <begin position="833"/>
        <end position="889"/>
    </location>
</feature>
<feature type="region of interest" description="Disordered" evidence="7">
    <location>
        <begin position="323"/>
        <end position="415"/>
    </location>
</feature>
<feature type="compositionally biased region" description="Polar residues" evidence="7">
    <location>
        <begin position="801"/>
        <end position="820"/>
    </location>
</feature>
<dbReference type="GeneID" id="102205458"/>
<dbReference type="PANTHER" id="PTHR15439">
    <property type="entry name" value="RETINOBLASTOMA-BINDING PROTEIN 6"/>
    <property type="match status" value="1"/>
</dbReference>
<dbReference type="GO" id="GO:0008270">
    <property type="term" value="F:zinc ion binding"/>
    <property type="evidence" value="ECO:0007669"/>
    <property type="project" value="UniProtKB-KW"/>
</dbReference>
<dbReference type="Proteomes" id="UP000695023">
    <property type="component" value="Unplaced"/>
</dbReference>
<evidence type="ECO:0000259" key="10">
    <source>
        <dbReference type="PROSITE" id="PS51282"/>
    </source>
</evidence>
<feature type="compositionally biased region" description="Basic and acidic residues" evidence="7">
    <location>
        <begin position="1356"/>
        <end position="1367"/>
    </location>
</feature>
<dbReference type="InterPro" id="IPR001841">
    <property type="entry name" value="Znf_RING"/>
</dbReference>
<feature type="compositionally biased region" description="Basic and acidic residues" evidence="7">
    <location>
        <begin position="1099"/>
        <end position="1130"/>
    </location>
</feature>
<sequence length="1743" mass="195729">MPHIHYKFSSRLSYDTVVFDGVHITLNELKRQIMGREKLRAGDCDLQITNAQTKEEYTDSDSLIPKGSSVIVRRIPSSSSKTHNNERSEVQLHHAFGASRAMDDHSSTRALSFFSKMQMANLVDVDASEEDKIKVMINQSIYDPMNLNTKPSNVLSANYTCYRCGNPGHHIRNCPSSGQDKNSEAPVRIKKSTGIPRSFMVEVDDPNIKGAKLTNCGRYAIPAIDAEAYAIGKKEKPPFLAQEPESEDQDDPIPGELLCLLCNELLADAVVIPCCGNSYCDECIRTALLESEYHICPTCEQLEVSPDTLIANKFLRQAVNSFKKEQGQDKSLKRKPATSQSQNLTPAPSVPTPPPLPMQSQPQKPQQSSQSQQDSLLDHLKTANTPPQSQVSEVQPTTTDPASENDTAGTSLQPLENQLEISENEIEGKMCSDSAGAALSGKVSNKDPTDPPSQPITPDDDTPAAEQPLTGSVSQENQHSCLGATPVYPESSVSLESSSSSLVCLAGGKTESNTQQLSTIPSTSSSSSYSNTPPPLFPSPLFHTYLSAQQSHSTYPPGYPPATPIWTLPAPQGTPIPSLCSSTTTSSPIPRLIPQEWYKYQRKKKERSPQRASGYRRSSSHSKSSTTKASCSYSHSSSRSESRSRSRSRSRHRSPYSHQRDLHTRSRQPSSYTYGYKRSRSPTPSSSSSPRRARHSRSKSLLGRKDRHQSRHLSKKSSSSSNHSRKRGERSGKEAARSEDSISRNTCTSRANSLELDRECYLQWKNEYKEWYEKYFSSYHQLHQLPVPLLSLPPPPPPPQWVSTDRSRNQSQASLNSRYQPQDRCPVEMDGCSPSSESSSDSRSPPSHSSSESRSTPSQSCSDSSSSMSYKANDSRSPPSQSSSDGRSTPSEDRAQPRASTERCNEKSRHKQVTLSKSSTEMKLQGPSTDNKPLKKLEESSPLKHEQKKKKKQPEDSGQETSPPHAESSRDDSRKDKRRHSSEPKACKHSTPVQKDSDQTVLKQDQPERKFIGSNSEGEECWKRGKDLDFSDGKRQHKAKPNKELDGTSKEREENPGGSKTPDSRSEKNRKRKNEDLVKNERDGSLSGEMQSGKHLKTKTAEKPENRLSEFLKPLDKEKQKMEKKSEKKTWPLTAKDIWEEGMKVKPQMKISININLDGKRTEENNGKHEVTGKAQENINYPENREEAQRVNRGELNEKESSRNQEDRSEDKLIQGEGEKSLTWDKFTFRDDKGTKAGEKEDTRERKDDEDEGELDLWHCALTGVEESETGKGEEESLREDDKDQEMGDSQKEQENREAWRDELKEGVEMMTREEGTLRFSSSRSKNEGHQDGPNTKLGDGSREEESHQRRTVVKTLEKYTQERWTELVHVQAPRSTWERDDEEDEGKVRVHTDRVSLTLPQPSVTNKAEGDEEQQGERGREKERDSACSWSHRSVAPSSGKDGAVSTTSADAGRETRREMDRQRNRERERQQERKRSKEQTREEGSGRDGDKEQKRTASLPTSSQFYSFSTSHNADRTDLQYGGSQASNKSSSCPSKKFTSARNRESNTISREPNLPEKDAQKTHRDPSLNLRYKDKNYSHYHSNHQDSSGSDRNKDRAPGTHHSHSRGKGRDLLPFESPGYSQRYSPHLGLMQSKAGKEERKPNKAEKFVKEGKEGRENRGMMAVQGGSACWEHEADYKVDGVENWFGGGRDLEEGEMLSSRSSSVGSSSIKIKQQLLKDFESIFQFLAIAQIESIYYAHE</sequence>
<dbReference type="InterPro" id="IPR036875">
    <property type="entry name" value="Znf_CCHC_sf"/>
</dbReference>
<proteinExistence type="predicted"/>
<feature type="compositionally biased region" description="Low complexity" evidence="7">
    <location>
        <begin position="358"/>
        <end position="375"/>
    </location>
</feature>
<dbReference type="PANTHER" id="PTHR15439:SF0">
    <property type="entry name" value="CELL DIVISION CYCLE AND APOPTOSIS REGULATOR PROTEIN 1-RELATED"/>
    <property type="match status" value="1"/>
</dbReference>
<feature type="domain" description="RING-type" evidence="8">
    <location>
        <begin position="259"/>
        <end position="300"/>
    </location>
</feature>